<dbReference type="InterPro" id="IPR003331">
    <property type="entry name" value="UDP_GlcNAc_Epimerase_2_dom"/>
</dbReference>
<dbReference type="FunFam" id="3.40.50.2000:FF:000043">
    <property type="entry name" value="UDP-N-acetylglucosamine 2-epimerase"/>
    <property type="match status" value="1"/>
</dbReference>
<proteinExistence type="inferred from homology"/>
<comment type="similarity">
    <text evidence="3 6">Belongs to the UDP-N-acetylglucosamine 2-epimerase family.</text>
</comment>
<dbReference type="PANTHER" id="PTHR43174">
    <property type="entry name" value="UDP-N-ACETYLGLUCOSAMINE 2-EPIMERASE"/>
    <property type="match status" value="1"/>
</dbReference>
<evidence type="ECO:0000256" key="5">
    <source>
        <dbReference type="ARBA" id="ARBA00074883"/>
    </source>
</evidence>
<dbReference type="Gene3D" id="3.40.50.2000">
    <property type="entry name" value="Glycogen Phosphorylase B"/>
    <property type="match status" value="2"/>
</dbReference>
<evidence type="ECO:0000256" key="2">
    <source>
        <dbReference type="ARBA" id="ARBA00036080"/>
    </source>
</evidence>
<organism evidence="8 9">
    <name type="scientific">Muribacter muris</name>
    <dbReference type="NCBI Taxonomy" id="67855"/>
    <lineage>
        <taxon>Bacteria</taxon>
        <taxon>Pseudomonadati</taxon>
        <taxon>Pseudomonadota</taxon>
        <taxon>Gammaproteobacteria</taxon>
        <taxon>Pasteurellales</taxon>
        <taxon>Pasteurellaceae</taxon>
        <taxon>Muribacter</taxon>
    </lineage>
</organism>
<feature type="domain" description="UDP-N-acetylglucosamine 2-epimerase" evidence="7">
    <location>
        <begin position="22"/>
        <end position="368"/>
    </location>
</feature>
<dbReference type="EC" id="5.1.3.14" evidence="4"/>
<comment type="catalytic activity">
    <reaction evidence="2">
        <text>UDP-N-acetyl-alpha-D-glucosamine = UDP-N-acetyl-alpha-D-mannosamine</text>
        <dbReference type="Rhea" id="RHEA:17213"/>
        <dbReference type="ChEBI" id="CHEBI:57705"/>
        <dbReference type="ChEBI" id="CHEBI:68623"/>
        <dbReference type="EC" id="5.1.3.14"/>
    </reaction>
</comment>
<evidence type="ECO:0000313" key="9">
    <source>
        <dbReference type="Proteomes" id="UP000036270"/>
    </source>
</evidence>
<protein>
    <recommendedName>
        <fullName evidence="5">UDP-N-acetylglucosamine 2-epimerase</fullName>
        <ecNumber evidence="4">5.1.3.14</ecNumber>
    </recommendedName>
</protein>
<dbReference type="InterPro" id="IPR029767">
    <property type="entry name" value="WecB-like"/>
</dbReference>
<name>A0A0J5P765_9PAST</name>
<dbReference type="GO" id="GO:0008761">
    <property type="term" value="F:UDP-N-acetylglucosamine 2-epimerase activity"/>
    <property type="evidence" value="ECO:0007669"/>
    <property type="project" value="UniProtKB-EC"/>
</dbReference>
<dbReference type="STRING" id="67855.RO21_05420"/>
<dbReference type="EMBL" id="JWIZ01000027">
    <property type="protein sequence ID" value="KMK51620.1"/>
    <property type="molecule type" value="Genomic_DNA"/>
</dbReference>
<dbReference type="SUPFAM" id="SSF53756">
    <property type="entry name" value="UDP-Glycosyltransferase/glycogen phosphorylase"/>
    <property type="match status" value="1"/>
</dbReference>
<dbReference type="PATRIC" id="fig|67855.3.peg.950"/>
<keyword evidence="9" id="KW-1185">Reference proteome</keyword>
<dbReference type="CDD" id="cd03786">
    <property type="entry name" value="GTB_UDP-GlcNAc_2-Epimerase"/>
    <property type="match status" value="1"/>
</dbReference>
<evidence type="ECO:0000256" key="4">
    <source>
        <dbReference type="ARBA" id="ARBA00038858"/>
    </source>
</evidence>
<dbReference type="Pfam" id="PF02350">
    <property type="entry name" value="Epimerase_2"/>
    <property type="match status" value="1"/>
</dbReference>
<dbReference type="NCBIfam" id="TIGR00236">
    <property type="entry name" value="wecB"/>
    <property type="match status" value="1"/>
</dbReference>
<reference evidence="8 9" key="1">
    <citation type="submission" date="2014-12" db="EMBL/GenBank/DDBJ databases">
        <title>Reclassification of Actinobacillus muris as Muribacter muris.</title>
        <authorList>
            <person name="Christensen H."/>
            <person name="Nicklas W."/>
            <person name="Bisgaard M."/>
        </authorList>
    </citation>
    <scope>NUCLEOTIDE SEQUENCE [LARGE SCALE GENOMIC DNA]</scope>
    <source>
        <strain evidence="8 9">Ackerman80-443D</strain>
    </source>
</reference>
<evidence type="ECO:0000313" key="8">
    <source>
        <dbReference type="EMBL" id="KMK51620.1"/>
    </source>
</evidence>
<sequence>MRHILIVFGTRPEAIKLAPLIKTLQRQAEFKLTLCATGQHRQMLDQVLHQFEIQPDIDLNIMSAQQSLAELHARLLPALQQVLAQHQPDLVLVHGDTSSAFITALAAYYQRIPLAHIEAGLRTGDLHSPYPEEANRRLISVLAAYHFAPTPQARRNLLKEGVAAERIWVTGNTVIDALKLMLQNIAENAPLAAQLAVDFAFLEPQKQCVLVTCHRRENWGEPLAQICQALARLARCRPNVQIVFPVHLNPQLREPLARQLAGIENIFLLEPQAYLPFVYLMSRADLILTDSGGIQEEANGLAKPILLMRETTERTEAEEAGTMTLVGTDADRLVSEVLRHLAMPSQPRSAPCFYGDGQASERIAAILKENQNGGF</sequence>
<dbReference type="Proteomes" id="UP000036270">
    <property type="component" value="Unassembled WGS sequence"/>
</dbReference>
<evidence type="ECO:0000256" key="6">
    <source>
        <dbReference type="RuleBase" id="RU003513"/>
    </source>
</evidence>
<dbReference type="PANTHER" id="PTHR43174:SF2">
    <property type="entry name" value="UDP-N-ACETYLGLUCOSAMINE 2-EPIMERASE"/>
    <property type="match status" value="1"/>
</dbReference>
<gene>
    <name evidence="8" type="ORF">RO21_05420</name>
</gene>
<evidence type="ECO:0000256" key="1">
    <source>
        <dbReference type="ARBA" id="ARBA00023235"/>
    </source>
</evidence>
<evidence type="ECO:0000256" key="3">
    <source>
        <dbReference type="ARBA" id="ARBA00038209"/>
    </source>
</evidence>
<dbReference type="RefSeq" id="WP_047976774.1">
    <property type="nucleotide sequence ID" value="NZ_JWIZ01000027.1"/>
</dbReference>
<evidence type="ECO:0000259" key="7">
    <source>
        <dbReference type="Pfam" id="PF02350"/>
    </source>
</evidence>
<comment type="caution">
    <text evidence="8">The sequence shown here is derived from an EMBL/GenBank/DDBJ whole genome shotgun (WGS) entry which is preliminary data.</text>
</comment>
<accession>A0A0J5P765</accession>
<dbReference type="AlphaFoldDB" id="A0A0J5P765"/>
<keyword evidence="1 6" id="KW-0413">Isomerase</keyword>